<feature type="transmembrane region" description="Helical" evidence="2">
    <location>
        <begin position="53"/>
        <end position="75"/>
    </location>
</feature>
<keyword evidence="3" id="KW-0614">Plasmid</keyword>
<feature type="compositionally biased region" description="Low complexity" evidence="1">
    <location>
        <begin position="703"/>
        <end position="738"/>
    </location>
</feature>
<dbReference type="AlphaFoldDB" id="A0AAX3EQC2"/>
<keyword evidence="2" id="KW-0472">Membrane</keyword>
<protein>
    <submittedName>
        <fullName evidence="3">TraM recognition domain-containing protein</fullName>
    </submittedName>
</protein>
<keyword evidence="2" id="KW-0812">Transmembrane</keyword>
<name>A0AAX3EQC2_PAEUR</name>
<dbReference type="InterPro" id="IPR027417">
    <property type="entry name" value="P-loop_NTPase"/>
</dbReference>
<organism evidence="3 4">
    <name type="scientific">Paenarthrobacter ureafaciens</name>
    <dbReference type="NCBI Taxonomy" id="37931"/>
    <lineage>
        <taxon>Bacteria</taxon>
        <taxon>Bacillati</taxon>
        <taxon>Actinomycetota</taxon>
        <taxon>Actinomycetes</taxon>
        <taxon>Micrococcales</taxon>
        <taxon>Micrococcaceae</taxon>
        <taxon>Paenarthrobacter</taxon>
    </lineage>
</organism>
<geneLocation type="plasmid" evidence="3 4">
    <name>unnamed6</name>
</geneLocation>
<keyword evidence="4" id="KW-1185">Reference proteome</keyword>
<proteinExistence type="predicted"/>
<sequence>MKSKEESVGPVAPGEMLQRLIVAVLAILNPVIAALGFLVLPMFTWQQKIKARWLVIGALTATVVSVLLGASRAYLYPYFAIGHVISEGITTHGLAALSPGRESAVWSKLGAEIGAHWAEWLTGQLPFALVIACLYASLRAAYRSRYRAEWRTKEKRATARQVERAMRKLPRWHQKASDVYALAQLEVLMGVDRFTAKPFSLPAAAFGKHCYIDGPSGFGKTTDLITIMRGLIEAPAAQRFRIGMVYLNMKPDPDITDAVRELAATAGRRLTVITEDGIGSTTTYNPLKHGSAQQARNILIEAEALAADGGFSESHYRRSGERFTLLCLEVLDELVEMQAKYKSWNGTMQVWQRDLHHVTRLMDTKELFSHDSHVSAELSQKLKSYQAELQGDKDLAKGGSGLRQRFAGAIEGAAGNVLGESTAGLDLREAILRGDVVLFNLDAARDAQAARQIGNLALQDITAAFGDLGSRRWHRYRGRSKAGAFWAKNVWLPLRRKLGPTPPAVGKLDGWFRGRLVSWSQGKMDQNRMGYIVVDEFSALGGSLLQSLFERARSNGGAVTLATQVSTALEEASMSFKDSVIKNSNVKVLHQQDTNAEEYAGLIGTEKGMAETTQIFDDKDELGMTTRASGQGSLREVEQFRVHPNELRDLEPGQAIIFTKTPAVQHRVKVRRMTASGGRVEPPTETPALASSPAPTAEPPRTEPSAAAAAPTADPFEEAAAPQPAAAWAAAAAHARTATVEKSAATPKANDDWLDHSPGASEPPPEDD</sequence>
<dbReference type="EMBL" id="CP101191">
    <property type="protein sequence ID" value="UYW00235.1"/>
    <property type="molecule type" value="Genomic_DNA"/>
</dbReference>
<keyword evidence="2" id="KW-1133">Transmembrane helix</keyword>
<gene>
    <name evidence="3" type="ORF">NL394_23870</name>
</gene>
<dbReference type="RefSeq" id="WP_264450255.1">
    <property type="nucleotide sequence ID" value="NZ_CP101191.1"/>
</dbReference>
<dbReference type="SUPFAM" id="SSF52540">
    <property type="entry name" value="P-loop containing nucleoside triphosphate hydrolases"/>
    <property type="match status" value="1"/>
</dbReference>
<evidence type="ECO:0000313" key="3">
    <source>
        <dbReference type="EMBL" id="UYW00235.1"/>
    </source>
</evidence>
<evidence type="ECO:0000313" key="4">
    <source>
        <dbReference type="Proteomes" id="UP001163293"/>
    </source>
</evidence>
<dbReference type="Proteomes" id="UP001163293">
    <property type="component" value="Plasmid unnamed6"/>
</dbReference>
<feature type="transmembrane region" description="Helical" evidence="2">
    <location>
        <begin position="20"/>
        <end position="41"/>
    </location>
</feature>
<evidence type="ECO:0000256" key="1">
    <source>
        <dbReference type="SAM" id="MobiDB-lite"/>
    </source>
</evidence>
<accession>A0AAX3EQC2</accession>
<reference evidence="3" key="1">
    <citation type="submission" date="2022-07" db="EMBL/GenBank/DDBJ databases">
        <authorList>
            <person name="Wu T."/>
        </authorList>
    </citation>
    <scope>NUCLEOTIDE SEQUENCE</scope>
    <source>
        <strain evidence="3">SD-1</strain>
        <plasmid evidence="3">unnamed6</plasmid>
    </source>
</reference>
<feature type="compositionally biased region" description="Low complexity" evidence="1">
    <location>
        <begin position="686"/>
        <end position="695"/>
    </location>
</feature>
<dbReference type="Gene3D" id="3.40.50.300">
    <property type="entry name" value="P-loop containing nucleotide triphosphate hydrolases"/>
    <property type="match status" value="1"/>
</dbReference>
<feature type="region of interest" description="Disordered" evidence="1">
    <location>
        <begin position="674"/>
        <end position="768"/>
    </location>
</feature>
<evidence type="ECO:0000256" key="2">
    <source>
        <dbReference type="SAM" id="Phobius"/>
    </source>
</evidence>